<evidence type="ECO:0000256" key="4">
    <source>
        <dbReference type="SAM" id="Coils"/>
    </source>
</evidence>
<dbReference type="GO" id="GO:0046872">
    <property type="term" value="F:metal ion binding"/>
    <property type="evidence" value="ECO:0007669"/>
    <property type="project" value="InterPro"/>
</dbReference>
<dbReference type="GO" id="GO:0045893">
    <property type="term" value="P:positive regulation of DNA-templated transcription"/>
    <property type="evidence" value="ECO:0007669"/>
    <property type="project" value="InterPro"/>
</dbReference>
<keyword evidence="1" id="KW-0805">Transcription regulation</keyword>
<dbReference type="PROSITE" id="PS00552">
    <property type="entry name" value="HTH_MERR_1"/>
    <property type="match status" value="1"/>
</dbReference>
<gene>
    <name evidence="6" type="primary">cadR</name>
    <name evidence="6" type="ORF">EY643_12210</name>
</gene>
<dbReference type="PROSITE" id="PS50937">
    <property type="entry name" value="HTH_MERR_2"/>
    <property type="match status" value="1"/>
</dbReference>
<dbReference type="EMBL" id="CP036422">
    <property type="protein sequence ID" value="QFU76362.1"/>
    <property type="molecule type" value="Genomic_DNA"/>
</dbReference>
<protein>
    <submittedName>
        <fullName evidence="6">Cd(II)/Pb(II)-responsive transcriptional regulator</fullName>
    </submittedName>
</protein>
<dbReference type="GO" id="GO:0003677">
    <property type="term" value="F:DNA binding"/>
    <property type="evidence" value="ECO:0007669"/>
    <property type="project" value="UniProtKB-KW"/>
</dbReference>
<dbReference type="GO" id="GO:0003700">
    <property type="term" value="F:DNA-binding transcription factor activity"/>
    <property type="evidence" value="ECO:0007669"/>
    <property type="project" value="InterPro"/>
</dbReference>
<evidence type="ECO:0000256" key="2">
    <source>
        <dbReference type="ARBA" id="ARBA00023125"/>
    </source>
</evidence>
<dbReference type="SMART" id="SM00422">
    <property type="entry name" value="HTH_MERR"/>
    <property type="match status" value="1"/>
</dbReference>
<feature type="coiled-coil region" evidence="4">
    <location>
        <begin position="81"/>
        <end position="111"/>
    </location>
</feature>
<keyword evidence="4" id="KW-0175">Coiled coil</keyword>
<keyword evidence="3" id="KW-0804">Transcription</keyword>
<dbReference type="InterPro" id="IPR047057">
    <property type="entry name" value="MerR_fam"/>
</dbReference>
<evidence type="ECO:0000313" key="6">
    <source>
        <dbReference type="EMBL" id="QFU76362.1"/>
    </source>
</evidence>
<dbReference type="PRINTS" id="PR00040">
    <property type="entry name" value="HTHMERR"/>
</dbReference>
<keyword evidence="7" id="KW-1185">Reference proteome</keyword>
<keyword evidence="2" id="KW-0238">DNA-binding</keyword>
<sequence>MKIGKLAKLTGCSVQAIRYYEKENLLPSTQRSEGNFRLYDDSHIEQLSFIKLCRGLDLSLSEIRQLLELKRSPGAQCDEVNRMMETHIQQVETRIRELMQLNAQLKSLRRHCSDQQTVEHCGILQSLSSGQ</sequence>
<evidence type="ECO:0000259" key="5">
    <source>
        <dbReference type="PROSITE" id="PS50937"/>
    </source>
</evidence>
<dbReference type="InterPro" id="IPR000551">
    <property type="entry name" value="MerR-type_HTH_dom"/>
</dbReference>
<dbReference type="InterPro" id="IPR009061">
    <property type="entry name" value="DNA-bd_dom_put_sf"/>
</dbReference>
<evidence type="ECO:0000256" key="1">
    <source>
        <dbReference type="ARBA" id="ARBA00023015"/>
    </source>
</evidence>
<dbReference type="PANTHER" id="PTHR30204">
    <property type="entry name" value="REDOX-CYCLING DRUG-SENSING TRANSCRIPTIONAL ACTIVATOR SOXR"/>
    <property type="match status" value="1"/>
</dbReference>
<evidence type="ECO:0000256" key="3">
    <source>
        <dbReference type="ARBA" id="ARBA00023163"/>
    </source>
</evidence>
<dbReference type="PANTHER" id="PTHR30204:SF92">
    <property type="entry name" value="HTH-TYPE TRANSCRIPTIONAL REGULATOR ZNTR"/>
    <property type="match status" value="1"/>
</dbReference>
<dbReference type="SUPFAM" id="SSF46955">
    <property type="entry name" value="Putative DNA-binding domain"/>
    <property type="match status" value="1"/>
</dbReference>
<organism evidence="6 7">
    <name type="scientific">Halioglobus maricola</name>
    <dbReference type="NCBI Taxonomy" id="2601894"/>
    <lineage>
        <taxon>Bacteria</taxon>
        <taxon>Pseudomonadati</taxon>
        <taxon>Pseudomonadota</taxon>
        <taxon>Gammaproteobacteria</taxon>
        <taxon>Cellvibrionales</taxon>
        <taxon>Halieaceae</taxon>
        <taxon>Halioglobus</taxon>
    </lineage>
</organism>
<reference evidence="6 7" key="1">
    <citation type="submission" date="2019-02" db="EMBL/GenBank/DDBJ databases">
        <authorList>
            <person name="Li S.-H."/>
        </authorList>
    </citation>
    <scope>NUCLEOTIDE SEQUENCE [LARGE SCALE GENOMIC DNA]</scope>
    <source>
        <strain evidence="6 7">IMCC14385</strain>
    </source>
</reference>
<dbReference type="Pfam" id="PF00376">
    <property type="entry name" value="MerR"/>
    <property type="match status" value="1"/>
</dbReference>
<feature type="domain" description="HTH merR-type" evidence="5">
    <location>
        <begin position="1"/>
        <end position="69"/>
    </location>
</feature>
<dbReference type="Pfam" id="PF09278">
    <property type="entry name" value="MerR-DNA-bind"/>
    <property type="match status" value="1"/>
</dbReference>
<dbReference type="RefSeq" id="WP_153239506.1">
    <property type="nucleotide sequence ID" value="NZ_CP036422.1"/>
</dbReference>
<dbReference type="OrthoDB" id="9808480at2"/>
<dbReference type="AlphaFoldDB" id="A0A5P9NKU9"/>
<dbReference type="Gene3D" id="1.10.1660.10">
    <property type="match status" value="1"/>
</dbReference>
<dbReference type="Proteomes" id="UP000326287">
    <property type="component" value="Chromosome"/>
</dbReference>
<proteinExistence type="predicted"/>
<accession>A0A5P9NKU9</accession>
<dbReference type="NCBIfam" id="TIGR02047">
    <property type="entry name" value="CadR-PbrR"/>
    <property type="match status" value="1"/>
</dbReference>
<name>A0A5P9NKU9_9GAMM</name>
<evidence type="ECO:0000313" key="7">
    <source>
        <dbReference type="Proteomes" id="UP000326287"/>
    </source>
</evidence>
<dbReference type="InterPro" id="IPR011791">
    <property type="entry name" value="CadR-PbrR"/>
</dbReference>
<dbReference type="InterPro" id="IPR015358">
    <property type="entry name" value="Tscrpt_reg_MerR_DNA-bd"/>
</dbReference>
<dbReference type="KEGG" id="halc:EY643_12210"/>
<dbReference type="CDD" id="cd04784">
    <property type="entry name" value="HTH_CadR-PbrR"/>
    <property type="match status" value="1"/>
</dbReference>